<keyword evidence="3 6" id="KW-0812">Transmembrane</keyword>
<dbReference type="PROSITE" id="PS50850">
    <property type="entry name" value="MFS"/>
    <property type="match status" value="1"/>
</dbReference>
<feature type="domain" description="Major facilitator superfamily (MFS) profile" evidence="7">
    <location>
        <begin position="11"/>
        <end position="408"/>
    </location>
</feature>
<reference evidence="8" key="1">
    <citation type="submission" date="2023-09" db="EMBL/GenBank/DDBJ databases">
        <title>Marinobacter sediminicola sp. nov. and Marinobacter maritimum sp. nov., isolated from marine sediment.</title>
        <authorList>
            <person name="An J."/>
        </authorList>
    </citation>
    <scope>NUCLEOTIDE SEQUENCE</scope>
    <source>
        <strain evidence="8">F60267</strain>
    </source>
</reference>
<feature type="transmembrane region" description="Helical" evidence="6">
    <location>
        <begin position="134"/>
        <end position="154"/>
    </location>
</feature>
<feature type="transmembrane region" description="Helical" evidence="6">
    <location>
        <begin position="342"/>
        <end position="368"/>
    </location>
</feature>
<feature type="transmembrane region" description="Helical" evidence="6">
    <location>
        <begin position="285"/>
        <end position="304"/>
    </location>
</feature>
<evidence type="ECO:0000256" key="2">
    <source>
        <dbReference type="ARBA" id="ARBA00022475"/>
    </source>
</evidence>
<evidence type="ECO:0000313" key="9">
    <source>
        <dbReference type="Proteomes" id="UP001267407"/>
    </source>
</evidence>
<evidence type="ECO:0000256" key="5">
    <source>
        <dbReference type="ARBA" id="ARBA00023136"/>
    </source>
</evidence>
<keyword evidence="5 6" id="KW-0472">Membrane</keyword>
<evidence type="ECO:0000259" key="7">
    <source>
        <dbReference type="PROSITE" id="PS50850"/>
    </source>
</evidence>
<dbReference type="InterPro" id="IPR036259">
    <property type="entry name" value="MFS_trans_sf"/>
</dbReference>
<dbReference type="RefSeq" id="WP_200370469.1">
    <property type="nucleotide sequence ID" value="NZ_JAVMBO010000003.1"/>
</dbReference>
<feature type="transmembrane region" description="Helical" evidence="6">
    <location>
        <begin position="80"/>
        <end position="100"/>
    </location>
</feature>
<evidence type="ECO:0000256" key="3">
    <source>
        <dbReference type="ARBA" id="ARBA00022692"/>
    </source>
</evidence>
<sequence>MTQARRLFLSIFLPFAAGYFLSYVYRAVNAVISGELVTDMHLSASQLGLLTSTYFIAFAFAQLPVGVLLDRFGPRRVESLLLLVAALGAIVFSSADSLLVLTLGRLLIGIGVACCLMASFKAFALWFRPDQLPFLNGSLMAFGALGALAATKPVEWLLVFSDWRQLFAGLAALTLTLSVVIFFIVPERSEPPADSRLRAQLAGLKQIFRDRFFWQLAPVAAVFSGSSLAIATLWAAPWLRDIMGMDSGQVAMALMVMAAGMGVGFLMLGFVLARLIRLGIRPVPIVAVLLGLFLMAVTVMASGWQVPGIFLFMALFGFLGSVSSAVFALLSRHFDQHLAGRANTALNLLVFLSAFILQWGIGIIIGFWEVGAGAGYEKAGYQAAFGLLVVLQTGMLVRLAFNHRKLED</sequence>
<protein>
    <submittedName>
        <fullName evidence="8">MFS transporter</fullName>
    </submittedName>
</protein>
<comment type="subcellular location">
    <subcellularLocation>
        <location evidence="1">Cell membrane</location>
        <topology evidence="1">Multi-pass membrane protein</topology>
    </subcellularLocation>
</comment>
<evidence type="ECO:0000313" key="8">
    <source>
        <dbReference type="EMBL" id="MDS1308733.1"/>
    </source>
</evidence>
<feature type="transmembrane region" description="Helical" evidence="6">
    <location>
        <begin position="310"/>
        <end position="330"/>
    </location>
</feature>
<dbReference type="PANTHER" id="PTHR43124">
    <property type="entry name" value="PURINE EFFLUX PUMP PBUE"/>
    <property type="match status" value="1"/>
</dbReference>
<feature type="transmembrane region" description="Helical" evidence="6">
    <location>
        <begin position="106"/>
        <end position="127"/>
    </location>
</feature>
<gene>
    <name evidence="8" type="ORF">RKA07_01305</name>
</gene>
<proteinExistence type="predicted"/>
<dbReference type="InterPro" id="IPR050189">
    <property type="entry name" value="MFS_Efflux_Transporters"/>
</dbReference>
<dbReference type="InterPro" id="IPR011701">
    <property type="entry name" value="MFS"/>
</dbReference>
<dbReference type="Pfam" id="PF07690">
    <property type="entry name" value="MFS_1"/>
    <property type="match status" value="1"/>
</dbReference>
<feature type="transmembrane region" description="Helical" evidence="6">
    <location>
        <begin position="248"/>
        <end position="273"/>
    </location>
</feature>
<feature type="transmembrane region" description="Helical" evidence="6">
    <location>
        <begin position="212"/>
        <end position="236"/>
    </location>
</feature>
<evidence type="ECO:0000256" key="6">
    <source>
        <dbReference type="SAM" id="Phobius"/>
    </source>
</evidence>
<feature type="transmembrane region" description="Helical" evidence="6">
    <location>
        <begin position="45"/>
        <end position="68"/>
    </location>
</feature>
<evidence type="ECO:0000256" key="4">
    <source>
        <dbReference type="ARBA" id="ARBA00022989"/>
    </source>
</evidence>
<keyword evidence="9" id="KW-1185">Reference proteome</keyword>
<dbReference type="PANTHER" id="PTHR43124:SF3">
    <property type="entry name" value="CHLORAMPHENICOL EFFLUX PUMP RV0191"/>
    <property type="match status" value="1"/>
</dbReference>
<dbReference type="Proteomes" id="UP001267407">
    <property type="component" value="Unassembled WGS sequence"/>
</dbReference>
<dbReference type="EMBL" id="JAVMBO010000003">
    <property type="protein sequence ID" value="MDS1308733.1"/>
    <property type="molecule type" value="Genomic_DNA"/>
</dbReference>
<keyword evidence="2" id="KW-1003">Cell membrane</keyword>
<organism evidence="8 9">
    <name type="scientific">Marinobacter xiaoshiensis</name>
    <dbReference type="NCBI Taxonomy" id="3073652"/>
    <lineage>
        <taxon>Bacteria</taxon>
        <taxon>Pseudomonadati</taxon>
        <taxon>Pseudomonadota</taxon>
        <taxon>Gammaproteobacteria</taxon>
        <taxon>Pseudomonadales</taxon>
        <taxon>Marinobacteraceae</taxon>
        <taxon>Marinobacter</taxon>
    </lineage>
</organism>
<feature type="transmembrane region" description="Helical" evidence="6">
    <location>
        <begin position="7"/>
        <end position="25"/>
    </location>
</feature>
<keyword evidence="4 6" id="KW-1133">Transmembrane helix</keyword>
<dbReference type="InterPro" id="IPR020846">
    <property type="entry name" value="MFS_dom"/>
</dbReference>
<evidence type="ECO:0000256" key="1">
    <source>
        <dbReference type="ARBA" id="ARBA00004651"/>
    </source>
</evidence>
<feature type="transmembrane region" description="Helical" evidence="6">
    <location>
        <begin position="380"/>
        <end position="401"/>
    </location>
</feature>
<feature type="transmembrane region" description="Helical" evidence="6">
    <location>
        <begin position="166"/>
        <end position="185"/>
    </location>
</feature>
<dbReference type="Gene3D" id="1.20.1250.20">
    <property type="entry name" value="MFS general substrate transporter like domains"/>
    <property type="match status" value="1"/>
</dbReference>
<comment type="caution">
    <text evidence="8">The sequence shown here is derived from an EMBL/GenBank/DDBJ whole genome shotgun (WGS) entry which is preliminary data.</text>
</comment>
<name>A0ABU2HCE1_9GAMM</name>
<accession>A0ABU2HCE1</accession>
<dbReference type="SUPFAM" id="SSF103473">
    <property type="entry name" value="MFS general substrate transporter"/>
    <property type="match status" value="1"/>
</dbReference>